<comment type="caution">
    <text evidence="2">The sequence shown here is derived from an EMBL/GenBank/DDBJ whole genome shotgun (WGS) entry which is preliminary data.</text>
</comment>
<name>A0ABT0ZQY7_9LACO</name>
<feature type="chain" id="PRO_5045916241" description="WxL domain-containing protein" evidence="1">
    <location>
        <begin position="28"/>
        <end position="199"/>
    </location>
</feature>
<protein>
    <recommendedName>
        <fullName evidence="4">WxL domain-containing protein</fullName>
    </recommendedName>
</protein>
<sequence length="199" mass="21203">MKNFKKLNLAVATLAVASAMAPVSAFAADTNNSKEMTGHSSIEFTGTDGDITLQQAPDFEFKSHDLAGLKNTKEFTADGSTFKVLNLSGNDKGYYITAQASDLKTEGDAYTLPTDQFFLQATNGDESQSSIKGNMTGFDALDIFNKKQTVAVGNKDANGTIESGKTNAKLTLKNDNVKALAYKGTIDYTLNNGPVSSDK</sequence>
<keyword evidence="1" id="KW-0732">Signal</keyword>
<evidence type="ECO:0008006" key="4">
    <source>
        <dbReference type="Google" id="ProtNLM"/>
    </source>
</evidence>
<dbReference type="RefSeq" id="WP_252443523.1">
    <property type="nucleotide sequence ID" value="NZ_JAMWYK010000005.1"/>
</dbReference>
<feature type="signal peptide" evidence="1">
    <location>
        <begin position="1"/>
        <end position="27"/>
    </location>
</feature>
<dbReference type="Proteomes" id="UP001523234">
    <property type="component" value="Unassembled WGS sequence"/>
</dbReference>
<evidence type="ECO:0000313" key="2">
    <source>
        <dbReference type="EMBL" id="MCO0832397.1"/>
    </source>
</evidence>
<evidence type="ECO:0000256" key="1">
    <source>
        <dbReference type="SAM" id="SignalP"/>
    </source>
</evidence>
<accession>A0ABT0ZQY7</accession>
<keyword evidence="3" id="KW-1185">Reference proteome</keyword>
<reference evidence="2 3" key="1">
    <citation type="submission" date="2022-06" db="EMBL/GenBank/DDBJ databases">
        <title>Fructobacillus taiwanensis sp. nov., isolated from the honeybee.</title>
        <authorList>
            <person name="Chen Y.-S."/>
            <person name="Wang L.-T."/>
            <person name="Lee Y.-S."/>
            <person name="Chang Y.-C."/>
            <person name="Wu H.-C."/>
            <person name="Liao C.-Y."/>
            <person name="Chen W.-H."/>
            <person name="Deng J.-N."/>
            <person name="Wang Y.-H."/>
        </authorList>
    </citation>
    <scope>NUCLEOTIDE SEQUENCE [LARGE SCALE GENOMIC DNA]</scope>
    <source>
        <strain evidence="2 3">W13</strain>
    </source>
</reference>
<evidence type="ECO:0000313" key="3">
    <source>
        <dbReference type="Proteomes" id="UP001523234"/>
    </source>
</evidence>
<dbReference type="EMBL" id="JAMWYK010000005">
    <property type="protein sequence ID" value="MCO0832397.1"/>
    <property type="molecule type" value="Genomic_DNA"/>
</dbReference>
<organism evidence="2 3">
    <name type="scientific">Fructobacillus apis</name>
    <dbReference type="NCBI Taxonomy" id="2935017"/>
    <lineage>
        <taxon>Bacteria</taxon>
        <taxon>Bacillati</taxon>
        <taxon>Bacillota</taxon>
        <taxon>Bacilli</taxon>
        <taxon>Lactobacillales</taxon>
        <taxon>Lactobacillaceae</taxon>
        <taxon>Fructobacillus</taxon>
    </lineage>
</organism>
<gene>
    <name evidence="2" type="ORF">NFX39_04800</name>
</gene>
<proteinExistence type="predicted"/>